<evidence type="ECO:0000313" key="2">
    <source>
        <dbReference type="EMBL" id="KAF5840940.1"/>
    </source>
</evidence>
<gene>
    <name evidence="2" type="ORF">DUNSADRAFT_15141</name>
</gene>
<dbReference type="PANTHER" id="PTHR21243">
    <property type="entry name" value="PROTEIN SCAI"/>
    <property type="match status" value="1"/>
</dbReference>
<dbReference type="Pfam" id="PF12070">
    <property type="entry name" value="SCAI"/>
    <property type="match status" value="2"/>
</dbReference>
<evidence type="ECO:0000313" key="3">
    <source>
        <dbReference type="Proteomes" id="UP000815325"/>
    </source>
</evidence>
<name>A0ABQ7H297_DUNSA</name>
<reference evidence="2" key="1">
    <citation type="submission" date="2017-08" db="EMBL/GenBank/DDBJ databases">
        <authorList>
            <person name="Polle J.E."/>
            <person name="Barry K."/>
            <person name="Cushman J."/>
            <person name="Schmutz J."/>
            <person name="Tran D."/>
            <person name="Hathwaick L.T."/>
            <person name="Yim W.C."/>
            <person name="Jenkins J."/>
            <person name="Mckie-Krisberg Z.M."/>
            <person name="Prochnik S."/>
            <person name="Lindquist E."/>
            <person name="Dockter R.B."/>
            <person name="Adam C."/>
            <person name="Molina H."/>
            <person name="Bunkerborg J."/>
            <person name="Jin E."/>
            <person name="Buchheim M."/>
            <person name="Magnuson J."/>
        </authorList>
    </citation>
    <scope>NUCLEOTIDE SEQUENCE</scope>
    <source>
        <strain evidence="2">CCAP 19/18</strain>
    </source>
</reference>
<sequence>MADHLAEFQRLQRKATSSFDTIRNLASNDERAFTDAFRSFQSLWIYQQEHRPALMQAGLKRAEIGEISSKIGQLNYTVYQRCADTRFLIEAYIFYEAIRLRQYFEDEPISSSAAVKRLRFNARFIVVCLLLNKKEEACSLMLEFQAHINLTPDAQPWQSLVDEVSQFLAADVGMPLPRSPGQEIPFKPNLRCCPNSPLQAAGPHTPRISHAIIASYMHAQVKIAELPIDMFRMMLSLEWSNPSLEQHERVEDGSPAEPLESSVGTVSPTGIAAALATAAAAAPPYAPPPCANPRKTTLYCTTTPQLLSALHSHAATQGTQGDSVLLLVLGVGSLRSHVGAAPASELQHQLDKSSGGPRRDLGSGAPSVHGSSASLAALQHSQAAAATAAAAAAHLVAGPAPMDSRSSTVSSPQPPFGNGAQGKAVGSCLPAGQHGSCSCNSCGTPDIGNAFCLSPPPALPLMSASAASVQQQQEEVQAAQAASGVAAAPAISEQPVWDGARAAGSAKHSDPKGTAQELASNGAHHESEPRPGFNLAQGAACCMEHLLLPQDLLPLTRRRLMLVVDSNAAAEMASLQGKEHGYPVVALLSPSHRPSAFGDYTKTGSLFTMFLSAPVMAFCLSMGVKGPSTQQLKGLQDAVEGALHEVALALQQVLQSSGSNDSIDGYGAWDLPFQDLMLRNYMTRFVLARGVWAHHRASTGRPECQALCFPPLPPEVDPCSALCRSLVLRIARVLDRQALFSSAKVAAPVEGMAMGMAALRVAA</sequence>
<dbReference type="EMBL" id="MU069500">
    <property type="protein sequence ID" value="KAF5840940.1"/>
    <property type="molecule type" value="Genomic_DNA"/>
</dbReference>
<proteinExistence type="predicted"/>
<organism evidence="2 3">
    <name type="scientific">Dunaliella salina</name>
    <name type="common">Green alga</name>
    <name type="synonym">Protococcus salinus</name>
    <dbReference type="NCBI Taxonomy" id="3046"/>
    <lineage>
        <taxon>Eukaryota</taxon>
        <taxon>Viridiplantae</taxon>
        <taxon>Chlorophyta</taxon>
        <taxon>core chlorophytes</taxon>
        <taxon>Chlorophyceae</taxon>
        <taxon>CS clade</taxon>
        <taxon>Chlamydomonadales</taxon>
        <taxon>Dunaliellaceae</taxon>
        <taxon>Dunaliella</taxon>
    </lineage>
</organism>
<evidence type="ECO:0000256" key="1">
    <source>
        <dbReference type="SAM" id="MobiDB-lite"/>
    </source>
</evidence>
<dbReference type="InterPro" id="IPR022709">
    <property type="entry name" value="SCAI"/>
</dbReference>
<feature type="region of interest" description="Disordered" evidence="1">
    <location>
        <begin position="399"/>
        <end position="424"/>
    </location>
</feature>
<comment type="caution">
    <text evidence="2">The sequence shown here is derived from an EMBL/GenBank/DDBJ whole genome shotgun (WGS) entry which is preliminary data.</text>
</comment>
<feature type="region of interest" description="Disordered" evidence="1">
    <location>
        <begin position="340"/>
        <end position="372"/>
    </location>
</feature>
<keyword evidence="3" id="KW-1185">Reference proteome</keyword>
<dbReference type="Proteomes" id="UP000815325">
    <property type="component" value="Unassembled WGS sequence"/>
</dbReference>
<accession>A0ABQ7H297</accession>
<feature type="region of interest" description="Disordered" evidence="1">
    <location>
        <begin position="500"/>
        <end position="530"/>
    </location>
</feature>
<evidence type="ECO:0008006" key="4">
    <source>
        <dbReference type="Google" id="ProtNLM"/>
    </source>
</evidence>
<protein>
    <recommendedName>
        <fullName evidence="4">Protein SCAI</fullName>
    </recommendedName>
</protein>